<keyword evidence="9" id="KW-1185">Reference proteome</keyword>
<sequence>MSRFGIIVALVLLAGLIAFASVVHVTGPGWSGAGGGSTTGPRIVRAEAPSSLVIPVQGVERAALRDNWAEPRGGGARVHHAIDIMAPTGTPVLAAADGIIGKLFQSRLGGTTIYERSIDGGTVYYYAHLDHYAPTLVEGQTVKAGQEIGAVGSTGDADPAAPHLHFEIHRMAPGEGWWQGQEVNPYPILAGK</sequence>
<keyword evidence="3" id="KW-0479">Metal-binding</keyword>
<dbReference type="Pfam" id="PF01551">
    <property type="entry name" value="Peptidase_M23"/>
    <property type="match status" value="1"/>
</dbReference>
<reference evidence="8 9" key="1">
    <citation type="submission" date="2022-12" db="EMBL/GenBank/DDBJ databases">
        <title>Sphingomonas abieness sp. nov., an endophytic bacterium isolated from Abies koreana.</title>
        <authorList>
            <person name="Jiang L."/>
            <person name="Lee J."/>
        </authorList>
    </citation>
    <scope>NUCLEOTIDE SEQUENCE [LARGE SCALE GENOMIC DNA]</scope>
    <source>
        <strain evidence="9">PAMB 00755</strain>
    </source>
</reference>
<comment type="cofactor">
    <cofactor evidence="1">
        <name>Zn(2+)</name>
        <dbReference type="ChEBI" id="CHEBI:29105"/>
    </cofactor>
</comment>
<evidence type="ECO:0000256" key="1">
    <source>
        <dbReference type="ARBA" id="ARBA00001947"/>
    </source>
</evidence>
<dbReference type="PANTHER" id="PTHR21666">
    <property type="entry name" value="PEPTIDASE-RELATED"/>
    <property type="match status" value="1"/>
</dbReference>
<evidence type="ECO:0000256" key="4">
    <source>
        <dbReference type="ARBA" id="ARBA00022801"/>
    </source>
</evidence>
<evidence type="ECO:0000256" key="3">
    <source>
        <dbReference type="ARBA" id="ARBA00022723"/>
    </source>
</evidence>
<dbReference type="RefSeq" id="WP_270078265.1">
    <property type="nucleotide sequence ID" value="NZ_CP115174.1"/>
</dbReference>
<dbReference type="EMBL" id="CP115174">
    <property type="protein sequence ID" value="WBO23634.1"/>
    <property type="molecule type" value="Genomic_DNA"/>
</dbReference>
<keyword evidence="5" id="KW-0862">Zinc</keyword>
<protein>
    <submittedName>
        <fullName evidence="8">M23 family metallopeptidase</fullName>
    </submittedName>
</protein>
<organism evidence="8 9">
    <name type="scientific">Sphingomonas abietis</name>
    <dbReference type="NCBI Taxonomy" id="3012344"/>
    <lineage>
        <taxon>Bacteria</taxon>
        <taxon>Pseudomonadati</taxon>
        <taxon>Pseudomonadota</taxon>
        <taxon>Alphaproteobacteria</taxon>
        <taxon>Sphingomonadales</taxon>
        <taxon>Sphingomonadaceae</taxon>
        <taxon>Sphingomonas</taxon>
    </lineage>
</organism>
<gene>
    <name evidence="8" type="ORF">PBT88_05795</name>
</gene>
<dbReference type="PANTHER" id="PTHR21666:SF288">
    <property type="entry name" value="CELL DIVISION PROTEIN YTFB"/>
    <property type="match status" value="1"/>
</dbReference>
<evidence type="ECO:0000259" key="7">
    <source>
        <dbReference type="Pfam" id="PF01551"/>
    </source>
</evidence>
<proteinExistence type="predicted"/>
<keyword evidence="6" id="KW-0482">Metalloprotease</keyword>
<dbReference type="Proteomes" id="UP001210865">
    <property type="component" value="Chromosome"/>
</dbReference>
<evidence type="ECO:0000313" key="9">
    <source>
        <dbReference type="Proteomes" id="UP001210865"/>
    </source>
</evidence>
<dbReference type="InterPro" id="IPR050570">
    <property type="entry name" value="Cell_wall_metabolism_enzyme"/>
</dbReference>
<evidence type="ECO:0000256" key="6">
    <source>
        <dbReference type="ARBA" id="ARBA00023049"/>
    </source>
</evidence>
<evidence type="ECO:0000313" key="8">
    <source>
        <dbReference type="EMBL" id="WBO23634.1"/>
    </source>
</evidence>
<dbReference type="CDD" id="cd12797">
    <property type="entry name" value="M23_peptidase"/>
    <property type="match status" value="1"/>
</dbReference>
<feature type="domain" description="M23ase beta-sheet core" evidence="7">
    <location>
        <begin position="78"/>
        <end position="185"/>
    </location>
</feature>
<evidence type="ECO:0000256" key="5">
    <source>
        <dbReference type="ARBA" id="ARBA00022833"/>
    </source>
</evidence>
<name>A0ABY7NQ18_9SPHN</name>
<keyword evidence="2" id="KW-0645">Protease</keyword>
<evidence type="ECO:0000256" key="2">
    <source>
        <dbReference type="ARBA" id="ARBA00022670"/>
    </source>
</evidence>
<accession>A0ABY7NQ18</accession>
<dbReference type="InterPro" id="IPR011055">
    <property type="entry name" value="Dup_hybrid_motif"/>
</dbReference>
<dbReference type="Gene3D" id="2.70.70.10">
    <property type="entry name" value="Glucose Permease (Domain IIA)"/>
    <property type="match status" value="1"/>
</dbReference>
<dbReference type="InterPro" id="IPR016047">
    <property type="entry name" value="M23ase_b-sheet_dom"/>
</dbReference>
<keyword evidence="4" id="KW-0378">Hydrolase</keyword>
<dbReference type="SUPFAM" id="SSF51261">
    <property type="entry name" value="Duplicated hybrid motif"/>
    <property type="match status" value="1"/>
</dbReference>